<dbReference type="EMBL" id="JBEXIP010000064">
    <property type="protein sequence ID" value="MET8438592.1"/>
    <property type="molecule type" value="Genomic_DNA"/>
</dbReference>
<name>A0ABV2UL67_9ACTN</name>
<dbReference type="RefSeq" id="WP_356712981.1">
    <property type="nucleotide sequence ID" value="NZ_JBEXIP010000064.1"/>
</dbReference>
<evidence type="ECO:0000313" key="2">
    <source>
        <dbReference type="Proteomes" id="UP001550044"/>
    </source>
</evidence>
<organism evidence="1 2">
    <name type="scientific">Streptomyces sp. 900116325</name>
    <dbReference type="NCBI Taxonomy" id="3154295"/>
    <lineage>
        <taxon>Bacteria</taxon>
        <taxon>Bacillati</taxon>
        <taxon>Actinomycetota</taxon>
        <taxon>Actinomycetes</taxon>
        <taxon>Kitasatosporales</taxon>
        <taxon>Streptomycetaceae</taxon>
        <taxon>Streptomyces</taxon>
    </lineage>
</organism>
<sequence length="132" mass="14492">MGSDEPARKDYYPLWLDNLADDVTLEGAAMNGTARGAEAVRSIVIEARGLYEFQDFAFTGEFGDNGFLEIYTSSVQGEPLGVVVVVTLNDEGKAQRLVVLHRPRNSLLLFSRLMHEKFAGTPIAEHFLAGDS</sequence>
<accession>A0ABV2UL67</accession>
<dbReference type="Proteomes" id="UP001550044">
    <property type="component" value="Unassembled WGS sequence"/>
</dbReference>
<proteinExistence type="predicted"/>
<evidence type="ECO:0000313" key="1">
    <source>
        <dbReference type="EMBL" id="MET8438592.1"/>
    </source>
</evidence>
<reference evidence="1 2" key="1">
    <citation type="submission" date="2024-06" db="EMBL/GenBank/DDBJ databases">
        <title>The Natural Products Discovery Center: Release of the First 8490 Sequenced Strains for Exploring Actinobacteria Biosynthetic Diversity.</title>
        <authorList>
            <person name="Kalkreuter E."/>
            <person name="Kautsar S.A."/>
            <person name="Yang D."/>
            <person name="Bader C.D."/>
            <person name="Teijaro C.N."/>
            <person name="Fluegel L."/>
            <person name="Davis C.M."/>
            <person name="Simpson J.R."/>
            <person name="Lauterbach L."/>
            <person name="Steele A.D."/>
            <person name="Gui C."/>
            <person name="Meng S."/>
            <person name="Li G."/>
            <person name="Viehrig K."/>
            <person name="Ye F."/>
            <person name="Su P."/>
            <person name="Kiefer A.F."/>
            <person name="Nichols A."/>
            <person name="Cepeda A.J."/>
            <person name="Yan W."/>
            <person name="Fan B."/>
            <person name="Jiang Y."/>
            <person name="Adhikari A."/>
            <person name="Zheng C.-J."/>
            <person name="Schuster L."/>
            <person name="Cowan T.M."/>
            <person name="Smanski M.J."/>
            <person name="Chevrette M.G."/>
            <person name="De Carvalho L.P.S."/>
            <person name="Shen B."/>
        </authorList>
    </citation>
    <scope>NUCLEOTIDE SEQUENCE [LARGE SCALE GENOMIC DNA]</scope>
    <source>
        <strain evidence="1 2">NPDC005137</strain>
    </source>
</reference>
<gene>
    <name evidence="1" type="ORF">ABZV61_39020</name>
</gene>
<keyword evidence="2" id="KW-1185">Reference proteome</keyword>
<protein>
    <submittedName>
        <fullName evidence="1">Uncharacterized protein</fullName>
    </submittedName>
</protein>
<comment type="caution">
    <text evidence="1">The sequence shown here is derived from an EMBL/GenBank/DDBJ whole genome shotgun (WGS) entry which is preliminary data.</text>
</comment>
<dbReference type="Gene3D" id="3.10.450.50">
    <property type="match status" value="1"/>
</dbReference>